<keyword evidence="4" id="KW-0547">Nucleotide-binding</keyword>
<comment type="catalytic activity">
    <reaction evidence="7">
        <text>L-threonyl-[protein] + ATP = O-phospho-L-threonyl-[protein] + ADP + H(+)</text>
        <dbReference type="Rhea" id="RHEA:46608"/>
        <dbReference type="Rhea" id="RHEA-COMP:11060"/>
        <dbReference type="Rhea" id="RHEA-COMP:11605"/>
        <dbReference type="ChEBI" id="CHEBI:15378"/>
        <dbReference type="ChEBI" id="CHEBI:30013"/>
        <dbReference type="ChEBI" id="CHEBI:30616"/>
        <dbReference type="ChEBI" id="CHEBI:61977"/>
        <dbReference type="ChEBI" id="CHEBI:456216"/>
        <dbReference type="EC" id="2.7.11.1"/>
    </reaction>
</comment>
<dbReference type="InterPro" id="IPR000719">
    <property type="entry name" value="Prot_kinase_dom"/>
</dbReference>
<reference evidence="10" key="1">
    <citation type="submission" date="2021-09" db="EMBL/GenBank/DDBJ databases">
        <title>A high-quality genome of the endoparasitic fungus Hirsutella rhossiliensis with a comparison of Hirsutella genomes reveals transposable elements contributing to genome size variation.</title>
        <authorList>
            <person name="Lin R."/>
            <person name="Jiao Y."/>
            <person name="Sun X."/>
            <person name="Ling J."/>
            <person name="Xie B."/>
            <person name="Cheng X."/>
        </authorList>
    </citation>
    <scope>NUCLEOTIDE SEQUENCE</scope>
    <source>
        <strain evidence="10">HR02</strain>
    </source>
</reference>
<dbReference type="RefSeq" id="XP_044717144.1">
    <property type="nucleotide sequence ID" value="XM_044867884.1"/>
</dbReference>
<proteinExistence type="predicted"/>
<feature type="domain" description="Protein kinase" evidence="9">
    <location>
        <begin position="1"/>
        <end position="385"/>
    </location>
</feature>
<dbReference type="SMART" id="SM00220">
    <property type="entry name" value="S_TKc"/>
    <property type="match status" value="1"/>
</dbReference>
<keyword evidence="5 10" id="KW-0418">Kinase</keyword>
<evidence type="ECO:0000256" key="3">
    <source>
        <dbReference type="ARBA" id="ARBA00022679"/>
    </source>
</evidence>
<evidence type="ECO:0000259" key="9">
    <source>
        <dbReference type="PROSITE" id="PS50011"/>
    </source>
</evidence>
<keyword evidence="2" id="KW-0723">Serine/threonine-protein kinase</keyword>
<dbReference type="InterPro" id="IPR011009">
    <property type="entry name" value="Kinase-like_dom_sf"/>
</dbReference>
<protein>
    <recommendedName>
        <fullName evidence="1">non-specific serine/threonine protein kinase</fullName>
        <ecNumber evidence="1">2.7.11.1</ecNumber>
    </recommendedName>
</protein>
<sequence>MSRGPGASDPPLRCNFIDGVEAIEKYRPGGYHPIAIGDVLHKRYRIVDKLGFVHQEIKALKALSLPLSPSSSIHPGRSLIPTPLDEFELHGPNGTHPCYTMAPARCNLSEVSYSRLFPLEVARALCFGLTQAVAYTHSQGYVHGDIHLRNVLVGLPRAFHELSVQQLYDEYGEPETVPVTPIDGSSLPPNVPPTAVVPLYLGKDAEEFTLSDTRVLLSDFGELFALKSEARHARDCHTPLAMRPPESRFEPASLLSYSADIWSLATAIWEIIGMKAIFSSEFATPDEVTSQQINVLGPMPAAWWEGWEAKYTFFDENGHPKQGTYPWPPLAEAFEDGVQKYRRKFQAGIFDQEETSAILDLVRRMLAFEPEKRPTAEEVLESEWMVKWAQPDFKRSLGCQ</sequence>
<dbReference type="GO" id="GO:0005524">
    <property type="term" value="F:ATP binding"/>
    <property type="evidence" value="ECO:0007669"/>
    <property type="project" value="UniProtKB-KW"/>
</dbReference>
<evidence type="ECO:0000256" key="7">
    <source>
        <dbReference type="ARBA" id="ARBA00047899"/>
    </source>
</evidence>
<dbReference type="GO" id="GO:0000245">
    <property type="term" value="P:spliceosomal complex assembly"/>
    <property type="evidence" value="ECO:0007669"/>
    <property type="project" value="TreeGrafter"/>
</dbReference>
<name>A0A9P8SG34_9HYPO</name>
<dbReference type="Gene3D" id="1.10.510.10">
    <property type="entry name" value="Transferase(Phosphotransferase) domain 1"/>
    <property type="match status" value="1"/>
</dbReference>
<evidence type="ECO:0000313" key="11">
    <source>
        <dbReference type="Proteomes" id="UP000824596"/>
    </source>
</evidence>
<dbReference type="GO" id="GO:0004674">
    <property type="term" value="F:protein serine/threonine kinase activity"/>
    <property type="evidence" value="ECO:0007669"/>
    <property type="project" value="UniProtKB-KW"/>
</dbReference>
<keyword evidence="6" id="KW-0067">ATP-binding</keyword>
<organism evidence="10 11">
    <name type="scientific">Hirsutella rhossiliensis</name>
    <dbReference type="NCBI Taxonomy" id="111463"/>
    <lineage>
        <taxon>Eukaryota</taxon>
        <taxon>Fungi</taxon>
        <taxon>Dikarya</taxon>
        <taxon>Ascomycota</taxon>
        <taxon>Pezizomycotina</taxon>
        <taxon>Sordariomycetes</taxon>
        <taxon>Hypocreomycetidae</taxon>
        <taxon>Hypocreales</taxon>
        <taxon>Ophiocordycipitaceae</taxon>
        <taxon>Hirsutella</taxon>
    </lineage>
</organism>
<evidence type="ECO:0000313" key="10">
    <source>
        <dbReference type="EMBL" id="KAH0959631.1"/>
    </source>
</evidence>
<evidence type="ECO:0000256" key="1">
    <source>
        <dbReference type="ARBA" id="ARBA00012513"/>
    </source>
</evidence>
<evidence type="ECO:0000256" key="6">
    <source>
        <dbReference type="ARBA" id="ARBA00022840"/>
    </source>
</evidence>
<evidence type="ECO:0000256" key="2">
    <source>
        <dbReference type="ARBA" id="ARBA00022527"/>
    </source>
</evidence>
<dbReference type="EC" id="2.7.11.1" evidence="1"/>
<dbReference type="Gene3D" id="3.30.200.20">
    <property type="entry name" value="Phosphorylase Kinase, domain 1"/>
    <property type="match status" value="2"/>
</dbReference>
<dbReference type="PANTHER" id="PTHR47634:SF9">
    <property type="entry name" value="PROTEIN KINASE DOMAIN-CONTAINING PROTEIN-RELATED"/>
    <property type="match status" value="1"/>
</dbReference>
<dbReference type="InterPro" id="IPR051334">
    <property type="entry name" value="SRPK"/>
</dbReference>
<evidence type="ECO:0000256" key="8">
    <source>
        <dbReference type="ARBA" id="ARBA00048679"/>
    </source>
</evidence>
<dbReference type="GO" id="GO:0050684">
    <property type="term" value="P:regulation of mRNA processing"/>
    <property type="evidence" value="ECO:0007669"/>
    <property type="project" value="TreeGrafter"/>
</dbReference>
<evidence type="ECO:0000256" key="4">
    <source>
        <dbReference type="ARBA" id="ARBA00022741"/>
    </source>
</evidence>
<dbReference type="SUPFAM" id="SSF56112">
    <property type="entry name" value="Protein kinase-like (PK-like)"/>
    <property type="match status" value="1"/>
</dbReference>
<keyword evidence="11" id="KW-1185">Reference proteome</keyword>
<dbReference type="PANTHER" id="PTHR47634">
    <property type="entry name" value="PROTEIN KINASE DOMAIN-CONTAINING PROTEIN-RELATED"/>
    <property type="match status" value="1"/>
</dbReference>
<comment type="caution">
    <text evidence="10">The sequence shown here is derived from an EMBL/GenBank/DDBJ whole genome shotgun (WGS) entry which is preliminary data.</text>
</comment>
<dbReference type="PROSITE" id="PS50011">
    <property type="entry name" value="PROTEIN_KINASE_DOM"/>
    <property type="match status" value="1"/>
</dbReference>
<dbReference type="Proteomes" id="UP000824596">
    <property type="component" value="Unassembled WGS sequence"/>
</dbReference>
<comment type="catalytic activity">
    <reaction evidence="8">
        <text>L-seryl-[protein] + ATP = O-phospho-L-seryl-[protein] + ADP + H(+)</text>
        <dbReference type="Rhea" id="RHEA:17989"/>
        <dbReference type="Rhea" id="RHEA-COMP:9863"/>
        <dbReference type="Rhea" id="RHEA-COMP:11604"/>
        <dbReference type="ChEBI" id="CHEBI:15378"/>
        <dbReference type="ChEBI" id="CHEBI:29999"/>
        <dbReference type="ChEBI" id="CHEBI:30616"/>
        <dbReference type="ChEBI" id="CHEBI:83421"/>
        <dbReference type="ChEBI" id="CHEBI:456216"/>
        <dbReference type="EC" id="2.7.11.1"/>
    </reaction>
</comment>
<dbReference type="AlphaFoldDB" id="A0A9P8SG34"/>
<dbReference type="EMBL" id="JAIZPD010000012">
    <property type="protein sequence ID" value="KAH0959631.1"/>
    <property type="molecule type" value="Genomic_DNA"/>
</dbReference>
<dbReference type="OrthoDB" id="5979581at2759"/>
<accession>A0A9P8SG34</accession>
<dbReference type="GeneID" id="68358542"/>
<keyword evidence="3" id="KW-0808">Transferase</keyword>
<gene>
    <name evidence="10" type="ORF">HRG_09413</name>
</gene>
<dbReference type="Pfam" id="PF00069">
    <property type="entry name" value="Pkinase"/>
    <property type="match status" value="1"/>
</dbReference>
<evidence type="ECO:0000256" key="5">
    <source>
        <dbReference type="ARBA" id="ARBA00022777"/>
    </source>
</evidence>